<dbReference type="EMBL" id="PGOL01001857">
    <property type="protein sequence ID" value="PKI53436.1"/>
    <property type="molecule type" value="Genomic_DNA"/>
</dbReference>
<evidence type="ECO:0000313" key="1">
    <source>
        <dbReference type="EMBL" id="PKI53436.1"/>
    </source>
</evidence>
<protein>
    <submittedName>
        <fullName evidence="1">Uncharacterized protein</fullName>
    </submittedName>
</protein>
<reference evidence="1 2" key="1">
    <citation type="submission" date="2017-11" db="EMBL/GenBank/DDBJ databases">
        <title>De-novo sequencing of pomegranate (Punica granatum L.) genome.</title>
        <authorList>
            <person name="Akparov Z."/>
            <person name="Amiraslanov A."/>
            <person name="Hajiyeva S."/>
            <person name="Abbasov M."/>
            <person name="Kaur K."/>
            <person name="Hamwieh A."/>
            <person name="Solovyev V."/>
            <person name="Salamov A."/>
            <person name="Braich B."/>
            <person name="Kosarev P."/>
            <person name="Mahmoud A."/>
            <person name="Hajiyev E."/>
            <person name="Babayeva S."/>
            <person name="Izzatullayeva V."/>
            <person name="Mammadov A."/>
            <person name="Mammadov A."/>
            <person name="Sharifova S."/>
            <person name="Ojaghi J."/>
            <person name="Eynullazada K."/>
            <person name="Bayramov B."/>
            <person name="Abdulazimova A."/>
            <person name="Shahmuradov I."/>
        </authorList>
    </citation>
    <scope>NUCLEOTIDE SEQUENCE [LARGE SCALE GENOMIC DNA]</scope>
    <source>
        <strain evidence="2">cv. AG2017</strain>
        <tissue evidence="1">Leaf</tissue>
    </source>
</reference>
<accession>A0A2I0JCP4</accession>
<organism evidence="1 2">
    <name type="scientific">Punica granatum</name>
    <name type="common">Pomegranate</name>
    <dbReference type="NCBI Taxonomy" id="22663"/>
    <lineage>
        <taxon>Eukaryota</taxon>
        <taxon>Viridiplantae</taxon>
        <taxon>Streptophyta</taxon>
        <taxon>Embryophyta</taxon>
        <taxon>Tracheophyta</taxon>
        <taxon>Spermatophyta</taxon>
        <taxon>Magnoliopsida</taxon>
        <taxon>eudicotyledons</taxon>
        <taxon>Gunneridae</taxon>
        <taxon>Pentapetalae</taxon>
        <taxon>rosids</taxon>
        <taxon>malvids</taxon>
        <taxon>Myrtales</taxon>
        <taxon>Lythraceae</taxon>
        <taxon>Punica</taxon>
    </lineage>
</organism>
<dbReference type="Proteomes" id="UP000233551">
    <property type="component" value="Unassembled WGS sequence"/>
</dbReference>
<sequence>MGLGGGDVCGEELVEWCLGNSSPNEGTYRPPGEALQQLESKSHGEIGRNVKLATPILGPYTLPSRTDVLMSAENLR</sequence>
<dbReference type="AlphaFoldDB" id="A0A2I0JCP4"/>
<proteinExistence type="predicted"/>
<comment type="caution">
    <text evidence="1">The sequence shown here is derived from an EMBL/GenBank/DDBJ whole genome shotgun (WGS) entry which is preliminary data.</text>
</comment>
<evidence type="ECO:0000313" key="2">
    <source>
        <dbReference type="Proteomes" id="UP000233551"/>
    </source>
</evidence>
<keyword evidence="2" id="KW-1185">Reference proteome</keyword>
<name>A0A2I0JCP4_PUNGR</name>
<gene>
    <name evidence="1" type="ORF">CRG98_026126</name>
</gene>